<sequence>MPAIPQSQTSNPLRLAVIIGHRLPDPDAALIRQCLNFLNEHTSIECHTTTNVPKPIPSTAVTNLSDTSDALSAIQTLAHALSKTGHPSVSDALTHVLHLCTEDIELGGLSLSPDRPLSDPDREQIRFLLDAWLRASTHMDVQLDAGSQTSPDHPNLAGSGPPMTLSEKIFTHHLLAGSNSTGLKAGDVIRVEVDWILASELSWMGMLKTIEEIGAKEIWRNDRFWLAADHLVDPRNRHEPKVKDLIEKSERAKKVYRLTDYKGENFTILHTEFVRERAQPGMLVIGSDSHSCSAGAVGCLGIGLGAADVAMSLLTGVSWFKVPESIKVWLTGEPGFGIGGKDVILHILGELKRNTVAAERIVEFCGPGARHLSCDDRFAICNMCTEFGAITGLFVPDQTVKGYIDRRKTKLHKTSSHYFRPDEKAIYAGTYEMDLGLVRSYVAIYPSPDNVVPVTDCKAMDFDGVFIGACTTTEEDLILGALVLEIGLQENLPLRNGKRHVVFGSLPITKRLRELGIVEIYNQAGFTQSVPGCSFCVGMGADRAGKGEVWLSSQNRNFKNRMGKGSFGNLSSAAVVAASSFSMSLTDPSSFLTKIDKARYYLLTRKTNPQDRTSQPAILYTEPQIHTQPEREPEPESSNPTPVPPPTSTPETWTITSKVHNLGDFIDTDALAPAEYLVSCRTQEEIGAHCLEHTHPYFRDAVRSGQGIVVAGEGFGCGSSRENAVGALLGTGTQALIAKSYSFIFARNLSILGLLGIVIRDESFYAAVAENGTEVTINVEQRVVSVAGREEKWGFVLDELELGMMRGGGVLGDVFGVYERHSTGTQAEGQGLVRGGKKEVDMRLGKELQW</sequence>
<evidence type="ECO:0000259" key="6">
    <source>
        <dbReference type="Pfam" id="PF00330"/>
    </source>
</evidence>
<keyword evidence="1" id="KW-0479">Metal-binding</keyword>
<gene>
    <name evidence="8" type="ORF">BO70DRAFT_380217</name>
</gene>
<dbReference type="InterPro" id="IPR036008">
    <property type="entry name" value="Aconitase_4Fe-4S_dom"/>
</dbReference>
<dbReference type="AlphaFoldDB" id="A0A317W3C1"/>
<dbReference type="EMBL" id="MSFL01000015">
    <property type="protein sequence ID" value="PWY79618.1"/>
    <property type="molecule type" value="Genomic_DNA"/>
</dbReference>
<evidence type="ECO:0000313" key="8">
    <source>
        <dbReference type="EMBL" id="PWY79618.1"/>
    </source>
</evidence>
<evidence type="ECO:0000256" key="4">
    <source>
        <dbReference type="ARBA" id="ARBA00023239"/>
    </source>
</evidence>
<evidence type="ECO:0000259" key="7">
    <source>
        <dbReference type="Pfam" id="PF00694"/>
    </source>
</evidence>
<keyword evidence="3" id="KW-0411">Iron-sulfur</keyword>
<dbReference type="InterPro" id="IPR001030">
    <property type="entry name" value="Acoase/IPM_deHydtase_lsu_aba"/>
</dbReference>
<dbReference type="GeneID" id="37067632"/>
<dbReference type="InterPro" id="IPR000573">
    <property type="entry name" value="AconitaseA/IPMdHydase_ssu_swvl"/>
</dbReference>
<protein>
    <submittedName>
        <fullName evidence="8">Aconitase family protein</fullName>
    </submittedName>
</protein>
<keyword evidence="9" id="KW-1185">Reference proteome</keyword>
<keyword evidence="2" id="KW-0408">Iron</keyword>
<feature type="domain" description="Aconitase/3-isopropylmalate dehydratase large subunit alpha/beta/alpha" evidence="6">
    <location>
        <begin position="184"/>
        <end position="459"/>
    </location>
</feature>
<organism evidence="8 9">
    <name type="scientific">Aspergillus heteromorphus CBS 117.55</name>
    <dbReference type="NCBI Taxonomy" id="1448321"/>
    <lineage>
        <taxon>Eukaryota</taxon>
        <taxon>Fungi</taxon>
        <taxon>Dikarya</taxon>
        <taxon>Ascomycota</taxon>
        <taxon>Pezizomycotina</taxon>
        <taxon>Eurotiomycetes</taxon>
        <taxon>Eurotiomycetidae</taxon>
        <taxon>Eurotiales</taxon>
        <taxon>Aspergillaceae</taxon>
        <taxon>Aspergillus</taxon>
        <taxon>Aspergillus subgen. Circumdati</taxon>
    </lineage>
</organism>
<dbReference type="PRINTS" id="PR00415">
    <property type="entry name" value="ACONITASE"/>
</dbReference>
<feature type="domain" description="Aconitase A/isopropylmalate dehydratase small subunit swivel" evidence="7">
    <location>
        <begin position="707"/>
        <end position="760"/>
    </location>
</feature>
<dbReference type="InterPro" id="IPR050067">
    <property type="entry name" value="IPM_dehydratase_rel_enz"/>
</dbReference>
<evidence type="ECO:0000256" key="2">
    <source>
        <dbReference type="ARBA" id="ARBA00023004"/>
    </source>
</evidence>
<dbReference type="STRING" id="1448321.A0A317W3C1"/>
<evidence type="ECO:0000313" key="9">
    <source>
        <dbReference type="Proteomes" id="UP000247233"/>
    </source>
</evidence>
<dbReference type="Gene3D" id="3.30.499.10">
    <property type="entry name" value="Aconitase, domain 3"/>
    <property type="match status" value="2"/>
</dbReference>
<dbReference type="Pfam" id="PF00330">
    <property type="entry name" value="Aconitase"/>
    <property type="match status" value="1"/>
</dbReference>
<dbReference type="PANTHER" id="PTHR43822:SF2">
    <property type="entry name" value="HOMOACONITASE, MITOCHONDRIAL"/>
    <property type="match status" value="1"/>
</dbReference>
<keyword evidence="4" id="KW-0456">Lyase</keyword>
<dbReference type="GO" id="GO:0051536">
    <property type="term" value="F:iron-sulfur cluster binding"/>
    <property type="evidence" value="ECO:0007669"/>
    <property type="project" value="UniProtKB-KW"/>
</dbReference>
<dbReference type="Pfam" id="PF00694">
    <property type="entry name" value="Aconitase_C"/>
    <property type="match status" value="1"/>
</dbReference>
<dbReference type="GO" id="GO:0016829">
    <property type="term" value="F:lyase activity"/>
    <property type="evidence" value="ECO:0007669"/>
    <property type="project" value="UniProtKB-KW"/>
</dbReference>
<dbReference type="SUPFAM" id="SSF53732">
    <property type="entry name" value="Aconitase iron-sulfur domain"/>
    <property type="match status" value="1"/>
</dbReference>
<dbReference type="SUPFAM" id="SSF52016">
    <property type="entry name" value="LeuD/IlvD-like"/>
    <property type="match status" value="1"/>
</dbReference>
<feature type="region of interest" description="Disordered" evidence="5">
    <location>
        <begin position="609"/>
        <end position="652"/>
    </location>
</feature>
<dbReference type="Gene3D" id="3.20.19.10">
    <property type="entry name" value="Aconitase, domain 4"/>
    <property type="match status" value="1"/>
</dbReference>
<dbReference type="OrthoDB" id="419183at2759"/>
<dbReference type="GO" id="GO:0170038">
    <property type="term" value="P:proteinogenic amino acid biosynthetic process"/>
    <property type="evidence" value="ECO:0007669"/>
    <property type="project" value="UniProtKB-ARBA"/>
</dbReference>
<dbReference type="GO" id="GO:0046872">
    <property type="term" value="F:metal ion binding"/>
    <property type="evidence" value="ECO:0007669"/>
    <property type="project" value="UniProtKB-KW"/>
</dbReference>
<evidence type="ECO:0000256" key="1">
    <source>
        <dbReference type="ARBA" id="ARBA00022723"/>
    </source>
</evidence>
<dbReference type="RefSeq" id="XP_025398641.1">
    <property type="nucleotide sequence ID" value="XM_025545395.1"/>
</dbReference>
<name>A0A317W3C1_9EURO</name>
<dbReference type="InterPro" id="IPR015928">
    <property type="entry name" value="Aconitase/3IPM_dehydase_swvl"/>
</dbReference>
<dbReference type="PANTHER" id="PTHR43822">
    <property type="entry name" value="HOMOACONITASE, MITOCHONDRIAL-RELATED"/>
    <property type="match status" value="1"/>
</dbReference>
<proteinExistence type="predicted"/>
<dbReference type="VEuPathDB" id="FungiDB:BO70DRAFT_380217"/>
<dbReference type="GO" id="GO:0170034">
    <property type="term" value="P:L-amino acid biosynthetic process"/>
    <property type="evidence" value="ECO:0007669"/>
    <property type="project" value="UniProtKB-ARBA"/>
</dbReference>
<comment type="caution">
    <text evidence="8">The sequence shown here is derived from an EMBL/GenBank/DDBJ whole genome shotgun (WGS) entry which is preliminary data.</text>
</comment>
<reference evidence="8 9" key="1">
    <citation type="submission" date="2016-12" db="EMBL/GenBank/DDBJ databases">
        <title>The genomes of Aspergillus section Nigri reveals drivers in fungal speciation.</title>
        <authorList>
            <consortium name="DOE Joint Genome Institute"/>
            <person name="Vesth T.C."/>
            <person name="Nybo J."/>
            <person name="Theobald S."/>
            <person name="Brandl J."/>
            <person name="Frisvad J.C."/>
            <person name="Nielsen K.F."/>
            <person name="Lyhne E.K."/>
            <person name="Kogle M.E."/>
            <person name="Kuo A."/>
            <person name="Riley R."/>
            <person name="Clum A."/>
            <person name="Nolan M."/>
            <person name="Lipzen A."/>
            <person name="Salamov A."/>
            <person name="Henrissat B."/>
            <person name="Wiebenga A."/>
            <person name="De Vries R.P."/>
            <person name="Grigoriev I.V."/>
            <person name="Mortensen U.H."/>
            <person name="Andersen M.R."/>
            <person name="Baker S.E."/>
        </authorList>
    </citation>
    <scope>NUCLEOTIDE SEQUENCE [LARGE SCALE GENOMIC DNA]</scope>
    <source>
        <strain evidence="8 9">CBS 117.55</strain>
    </source>
</reference>
<dbReference type="InterPro" id="IPR015931">
    <property type="entry name" value="Acnase/IPM_dHydase_lsu_aba_1/3"/>
</dbReference>
<dbReference type="Proteomes" id="UP000247233">
    <property type="component" value="Unassembled WGS sequence"/>
</dbReference>
<accession>A0A317W3C1</accession>
<evidence type="ECO:0000256" key="5">
    <source>
        <dbReference type="SAM" id="MobiDB-lite"/>
    </source>
</evidence>
<evidence type="ECO:0000256" key="3">
    <source>
        <dbReference type="ARBA" id="ARBA00023014"/>
    </source>
</evidence>